<feature type="region of interest" description="Disordered" evidence="1">
    <location>
        <begin position="1"/>
        <end position="71"/>
    </location>
</feature>
<dbReference type="EMBL" id="CAADFH010000145">
    <property type="protein sequence ID" value="VFK01407.1"/>
    <property type="molecule type" value="Genomic_DNA"/>
</dbReference>
<evidence type="ECO:0000313" key="2">
    <source>
        <dbReference type="EMBL" id="VFK01407.1"/>
    </source>
</evidence>
<name>A0A450V9M3_9GAMM</name>
<reference evidence="2" key="1">
    <citation type="submission" date="2019-02" db="EMBL/GenBank/DDBJ databases">
        <authorList>
            <person name="Gruber-Vodicka R. H."/>
            <person name="Seah K. B. B."/>
        </authorList>
    </citation>
    <scope>NUCLEOTIDE SEQUENCE</scope>
    <source>
        <strain evidence="2">BECK_M6</strain>
    </source>
</reference>
<proteinExistence type="predicted"/>
<dbReference type="AlphaFoldDB" id="A0A450V9M3"/>
<accession>A0A450V9M3</accession>
<protein>
    <submittedName>
        <fullName evidence="2">Uncharacterized protein</fullName>
    </submittedName>
</protein>
<feature type="compositionally biased region" description="Polar residues" evidence="1">
    <location>
        <begin position="36"/>
        <end position="46"/>
    </location>
</feature>
<organism evidence="2">
    <name type="scientific">Candidatus Kentrum sp. LFY</name>
    <dbReference type="NCBI Taxonomy" id="2126342"/>
    <lineage>
        <taxon>Bacteria</taxon>
        <taxon>Pseudomonadati</taxon>
        <taxon>Pseudomonadota</taxon>
        <taxon>Gammaproteobacteria</taxon>
        <taxon>Candidatus Kentrum</taxon>
    </lineage>
</organism>
<sequence length="71" mass="8026">MRIGDEHRDDQPGSPPEVRPHHDKPPDASEKRSFLLTRQSRNQNSIAWIKDMSSRPEGGVSRGLFAPSHKP</sequence>
<feature type="compositionally biased region" description="Basic and acidic residues" evidence="1">
    <location>
        <begin position="18"/>
        <end position="33"/>
    </location>
</feature>
<feature type="compositionally biased region" description="Basic and acidic residues" evidence="1">
    <location>
        <begin position="1"/>
        <end position="11"/>
    </location>
</feature>
<evidence type="ECO:0000256" key="1">
    <source>
        <dbReference type="SAM" id="MobiDB-lite"/>
    </source>
</evidence>
<gene>
    <name evidence="2" type="ORF">BECKLFY1418A_GA0070994_11455</name>
</gene>